<reference evidence="2 3" key="1">
    <citation type="submission" date="2015-05" db="EMBL/GenBank/DDBJ databases">
        <title>Complete genome sequence of Corynebacterium epidermidicanis DSM 45586, isolated from the skin of a dog suffering from pruritus.</title>
        <authorList>
            <person name="Ruckert C."/>
            <person name="Albersmeier A."/>
            <person name="Winkler A."/>
            <person name="Tauch A."/>
        </authorList>
    </citation>
    <scope>NUCLEOTIDE SEQUENCE [LARGE SCALE GENOMIC DNA]</scope>
    <source>
        <strain evidence="2 3">DSM 45586</strain>
    </source>
</reference>
<dbReference type="GO" id="GO:0016829">
    <property type="term" value="F:lyase activity"/>
    <property type="evidence" value="ECO:0007669"/>
    <property type="project" value="UniProtKB-KW"/>
</dbReference>
<dbReference type="RefSeq" id="WP_047239384.1">
    <property type="nucleotide sequence ID" value="NZ_CP011541.1"/>
</dbReference>
<dbReference type="PATRIC" id="fig|1050174.4.peg.217"/>
<dbReference type="InterPro" id="IPR015424">
    <property type="entry name" value="PyrdxlP-dep_Trfase"/>
</dbReference>
<accession>A0A0G3GTB7</accession>
<dbReference type="Proteomes" id="UP000035368">
    <property type="component" value="Chromosome"/>
</dbReference>
<dbReference type="OrthoDB" id="7592443at2"/>
<protein>
    <submittedName>
        <fullName evidence="2">Selenocysteine lyase</fullName>
    </submittedName>
</protein>
<dbReference type="PANTHER" id="PTHR43586">
    <property type="entry name" value="CYSTEINE DESULFURASE"/>
    <property type="match status" value="1"/>
</dbReference>
<dbReference type="Gene3D" id="3.90.1150.10">
    <property type="entry name" value="Aspartate Aminotransferase, domain 1"/>
    <property type="match status" value="1"/>
</dbReference>
<dbReference type="KEGG" id="cei:CEPID_01040"/>
<dbReference type="PANTHER" id="PTHR43586:SF21">
    <property type="entry name" value="PYRIDOXAL PHOSPHATE (PLP)-DEPENDENT ASPARTATE AMINOTRANSFERASE SUPERFAMILY"/>
    <property type="match status" value="1"/>
</dbReference>
<organism evidence="2 3">
    <name type="scientific">Corynebacterium epidermidicanis</name>
    <dbReference type="NCBI Taxonomy" id="1050174"/>
    <lineage>
        <taxon>Bacteria</taxon>
        <taxon>Bacillati</taxon>
        <taxon>Actinomycetota</taxon>
        <taxon>Actinomycetes</taxon>
        <taxon>Mycobacteriales</taxon>
        <taxon>Corynebacteriaceae</taxon>
        <taxon>Corynebacterium</taxon>
    </lineage>
</organism>
<dbReference type="AlphaFoldDB" id="A0A0G3GTB7"/>
<keyword evidence="3" id="KW-1185">Reference proteome</keyword>
<proteinExistence type="predicted"/>
<dbReference type="InterPro" id="IPR000192">
    <property type="entry name" value="Aminotrans_V_dom"/>
</dbReference>
<name>A0A0G3GTB7_9CORY</name>
<keyword evidence="2" id="KW-0456">Lyase</keyword>
<dbReference type="STRING" id="1050174.CEPID_01040"/>
<dbReference type="Pfam" id="PF00266">
    <property type="entry name" value="Aminotran_5"/>
    <property type="match status" value="1"/>
</dbReference>
<dbReference type="EMBL" id="CP011541">
    <property type="protein sequence ID" value="AKK02102.1"/>
    <property type="molecule type" value="Genomic_DNA"/>
</dbReference>
<dbReference type="InterPro" id="IPR015422">
    <property type="entry name" value="PyrdxlP-dep_Trfase_small"/>
</dbReference>
<evidence type="ECO:0000313" key="3">
    <source>
        <dbReference type="Proteomes" id="UP000035368"/>
    </source>
</evidence>
<evidence type="ECO:0000313" key="2">
    <source>
        <dbReference type="EMBL" id="AKK02102.1"/>
    </source>
</evidence>
<evidence type="ECO:0000259" key="1">
    <source>
        <dbReference type="Pfam" id="PF00266"/>
    </source>
</evidence>
<sequence length="415" mass="44051">MVFDVAYARGLYVSLSDGWTYLNAHDRAQIPERVSSAVSSAFRSSGLLMDQAPLTGTHGRQPEVGETVGLQHVASARVAVADLVGATPDRVVLGPSKEVLLRNLAEAMRPRLRRSTQTVLTRVDDVLVTSPFSTTDSAVVWAEPDLGTGELPSWQFNKLVDGSTRLVVIPAAHPYLGTVTDVAAISEIVQEKSRAWLLVDASAYAPYRSIDMDAWGADIVVVEFSPMGGPAMAALVFRDTTMFPLLAAVNPLADPASALKLELGRNSAGLAGGVTAIVEHYSILDERLGGTRATRLRRSFAGLERHGRELTRHLINSLQGLPKVHILGVSGEAAGSGAAKLDRIPRLSFLVTGVPAATVHRRLLTNGLVTTLSPCNPLLEAMGVFDGGGAITISLSPFNTLGDIDQLTRVLASLA</sequence>
<dbReference type="Gene3D" id="3.40.640.10">
    <property type="entry name" value="Type I PLP-dependent aspartate aminotransferase-like (Major domain)"/>
    <property type="match status" value="1"/>
</dbReference>
<feature type="domain" description="Aminotransferase class V" evidence="1">
    <location>
        <begin position="73"/>
        <end position="407"/>
    </location>
</feature>
<dbReference type="SUPFAM" id="SSF53383">
    <property type="entry name" value="PLP-dependent transferases"/>
    <property type="match status" value="1"/>
</dbReference>
<dbReference type="InterPro" id="IPR015421">
    <property type="entry name" value="PyrdxlP-dep_Trfase_major"/>
</dbReference>
<gene>
    <name evidence="2" type="ORF">CEPID_01040</name>
</gene>